<dbReference type="InterPro" id="IPR048125">
    <property type="entry name" value="CBS_CbpB"/>
</dbReference>
<evidence type="ECO:0000256" key="1">
    <source>
        <dbReference type="ARBA" id="ARBA00023122"/>
    </source>
</evidence>
<dbReference type="AlphaFoldDB" id="A0A1L8RHZ6"/>
<evidence type="ECO:0000313" key="4">
    <source>
        <dbReference type="EMBL" id="OJG19389.1"/>
    </source>
</evidence>
<dbReference type="RefSeq" id="WP_067389934.1">
    <property type="nucleotide sequence ID" value="NZ_JXKH01000002.1"/>
</dbReference>
<keyword evidence="1 2" id="KW-0129">CBS domain</keyword>
<dbReference type="NCBIfam" id="NF041630">
    <property type="entry name" value="CBS_CbpB"/>
    <property type="match status" value="1"/>
</dbReference>
<feature type="domain" description="CBS" evidence="3">
    <location>
        <begin position="89"/>
        <end position="144"/>
    </location>
</feature>
<dbReference type="Pfam" id="PF00571">
    <property type="entry name" value="CBS"/>
    <property type="match status" value="2"/>
</dbReference>
<feature type="domain" description="CBS" evidence="3">
    <location>
        <begin position="17"/>
        <end position="75"/>
    </location>
</feature>
<dbReference type="Gene3D" id="3.10.580.10">
    <property type="entry name" value="CBS-domain"/>
    <property type="match status" value="1"/>
</dbReference>
<dbReference type="SUPFAM" id="SSF54631">
    <property type="entry name" value="CBS-domain pair"/>
    <property type="match status" value="1"/>
</dbReference>
<gene>
    <name evidence="4" type="ORF">RU97_GL000960</name>
</gene>
<protein>
    <submittedName>
        <fullName evidence="4">CBS domain protein</fullName>
    </submittedName>
</protein>
<dbReference type="PANTHER" id="PTHR43080">
    <property type="entry name" value="CBS DOMAIN-CONTAINING PROTEIN CBSX3, MITOCHONDRIAL"/>
    <property type="match status" value="1"/>
</dbReference>
<reference evidence="4 5" key="1">
    <citation type="submission" date="2014-12" db="EMBL/GenBank/DDBJ databases">
        <title>Draft genome sequences of 29 type strains of Enterococci.</title>
        <authorList>
            <person name="Zhong Z."/>
            <person name="Sun Z."/>
            <person name="Liu W."/>
            <person name="Zhang W."/>
            <person name="Zhang H."/>
        </authorList>
    </citation>
    <scope>NUCLEOTIDE SEQUENCE [LARGE SCALE GENOMIC DNA]</scope>
    <source>
        <strain evidence="4 5">DSM 17029</strain>
    </source>
</reference>
<dbReference type="STRING" id="214095.RU97_GL000960"/>
<sequence>MIGPAVEELLLEQDTFLIPAENVANLNATHPLSHALLVLSKVKYSKIPVLDKEDVLVGLVSLSDIVEQMMDLSEVSMEKLAEKTVADVMETQVATIPEKWELEDVLHLLVDESFLSVVDEKGCFKGIITRKEILKAVNHMVHELERRNIVLPRLDPQASDPKLKVG</sequence>
<organism evidence="4 5">
    <name type="scientific">Enterococcus canis</name>
    <dbReference type="NCBI Taxonomy" id="214095"/>
    <lineage>
        <taxon>Bacteria</taxon>
        <taxon>Bacillati</taxon>
        <taxon>Bacillota</taxon>
        <taxon>Bacilli</taxon>
        <taxon>Lactobacillales</taxon>
        <taxon>Enterococcaceae</taxon>
        <taxon>Enterococcus</taxon>
    </lineage>
</organism>
<dbReference type="CDD" id="cd04643">
    <property type="entry name" value="CBS_pair_bac"/>
    <property type="match status" value="1"/>
</dbReference>
<dbReference type="InterPro" id="IPR051257">
    <property type="entry name" value="Diverse_CBS-Domain"/>
</dbReference>
<evidence type="ECO:0000256" key="2">
    <source>
        <dbReference type="PROSITE-ProRule" id="PRU00703"/>
    </source>
</evidence>
<dbReference type="PROSITE" id="PS51371">
    <property type="entry name" value="CBS"/>
    <property type="match status" value="2"/>
</dbReference>
<comment type="caution">
    <text evidence="4">The sequence shown here is derived from an EMBL/GenBank/DDBJ whole genome shotgun (WGS) entry which is preliminary data.</text>
</comment>
<proteinExistence type="predicted"/>
<dbReference type="EMBL" id="JXKH01000002">
    <property type="protein sequence ID" value="OJG19389.1"/>
    <property type="molecule type" value="Genomic_DNA"/>
</dbReference>
<evidence type="ECO:0000313" key="5">
    <source>
        <dbReference type="Proteomes" id="UP000181884"/>
    </source>
</evidence>
<name>A0A1L8RHZ6_9ENTE</name>
<dbReference type="SMART" id="SM00116">
    <property type="entry name" value="CBS"/>
    <property type="match status" value="2"/>
</dbReference>
<dbReference type="PANTHER" id="PTHR43080:SF30">
    <property type="entry name" value="CYCLIC DI-AMP RECEPTOR B"/>
    <property type="match status" value="1"/>
</dbReference>
<dbReference type="InterPro" id="IPR046342">
    <property type="entry name" value="CBS_dom_sf"/>
</dbReference>
<dbReference type="InterPro" id="IPR000644">
    <property type="entry name" value="CBS_dom"/>
</dbReference>
<keyword evidence="5" id="KW-1185">Reference proteome</keyword>
<evidence type="ECO:0000259" key="3">
    <source>
        <dbReference type="PROSITE" id="PS51371"/>
    </source>
</evidence>
<dbReference type="Proteomes" id="UP000181884">
    <property type="component" value="Unassembled WGS sequence"/>
</dbReference>
<accession>A0A1L8RHZ6</accession>